<evidence type="ECO:0000313" key="1">
    <source>
        <dbReference type="EMBL" id="KAK0657341.1"/>
    </source>
</evidence>
<dbReference type="AlphaFoldDB" id="A0AA39YST1"/>
<reference evidence="1" key="1">
    <citation type="submission" date="2023-06" db="EMBL/GenBank/DDBJ databases">
        <title>Genome-scale phylogeny and comparative genomics of the fungal order Sordariales.</title>
        <authorList>
            <consortium name="Lawrence Berkeley National Laboratory"/>
            <person name="Hensen N."/>
            <person name="Bonometti L."/>
            <person name="Westerberg I."/>
            <person name="Brannstrom I.O."/>
            <person name="Guillou S."/>
            <person name="Cros-Aarteil S."/>
            <person name="Calhoun S."/>
            <person name="Haridas S."/>
            <person name="Kuo A."/>
            <person name="Mondo S."/>
            <person name="Pangilinan J."/>
            <person name="Riley R."/>
            <person name="Labutti K."/>
            <person name="Andreopoulos B."/>
            <person name="Lipzen A."/>
            <person name="Chen C."/>
            <person name="Yanf M."/>
            <person name="Daum C."/>
            <person name="Ng V."/>
            <person name="Clum A."/>
            <person name="Steindorff A."/>
            <person name="Ohm R."/>
            <person name="Martin F."/>
            <person name="Silar P."/>
            <person name="Natvig D."/>
            <person name="Lalanne C."/>
            <person name="Gautier V."/>
            <person name="Ament-Velasquez S.L."/>
            <person name="Kruys A."/>
            <person name="Hutchinson M.I."/>
            <person name="Powell A.J."/>
            <person name="Barry K."/>
            <person name="Miller A.N."/>
            <person name="Grigoriev I.V."/>
            <person name="Debuchy R."/>
            <person name="Gladieux P."/>
            <person name="Thoren M.H."/>
            <person name="Johannesson H."/>
        </authorList>
    </citation>
    <scope>NUCLEOTIDE SEQUENCE</scope>
    <source>
        <strain evidence="1">SMH2532-1</strain>
    </source>
</reference>
<proteinExistence type="predicted"/>
<keyword evidence="2" id="KW-1185">Reference proteome</keyword>
<name>A0AA39YST1_9PEZI</name>
<comment type="caution">
    <text evidence="1">The sequence shown here is derived from an EMBL/GenBank/DDBJ whole genome shotgun (WGS) entry which is preliminary data.</text>
</comment>
<sequence length="126" mass="14288">WRPILSIIRANRRAAATPTITTLFLAVLRLRLRSLTLWWTICSSRQSTTLSMPLWTIYTSSRPLPTSPTLNRRGSTWFTPEAPSGSKPPSLILRLYLLIKYSDRPLKLSLVTNSTVVTIPRTSRPP</sequence>
<feature type="non-terminal residue" evidence="1">
    <location>
        <position position="126"/>
    </location>
</feature>
<dbReference type="EMBL" id="JAULSV010000001">
    <property type="protein sequence ID" value="KAK0657341.1"/>
    <property type="molecule type" value="Genomic_DNA"/>
</dbReference>
<accession>A0AA39YST1</accession>
<gene>
    <name evidence="1" type="ORF">B0T16DRAFT_401498</name>
</gene>
<evidence type="ECO:0000313" key="2">
    <source>
        <dbReference type="Proteomes" id="UP001174936"/>
    </source>
</evidence>
<protein>
    <submittedName>
        <fullName evidence="1">Uncharacterized protein</fullName>
    </submittedName>
</protein>
<dbReference type="Proteomes" id="UP001174936">
    <property type="component" value="Unassembled WGS sequence"/>
</dbReference>
<organism evidence="1 2">
    <name type="scientific">Cercophora newfieldiana</name>
    <dbReference type="NCBI Taxonomy" id="92897"/>
    <lineage>
        <taxon>Eukaryota</taxon>
        <taxon>Fungi</taxon>
        <taxon>Dikarya</taxon>
        <taxon>Ascomycota</taxon>
        <taxon>Pezizomycotina</taxon>
        <taxon>Sordariomycetes</taxon>
        <taxon>Sordariomycetidae</taxon>
        <taxon>Sordariales</taxon>
        <taxon>Lasiosphaeriaceae</taxon>
        <taxon>Cercophora</taxon>
    </lineage>
</organism>